<sequence>MVRRFTWPFRRSRRQEIIEEDEPCIDDEASHVFQLGRLIQEQGRCLDELTNRSNSLATENIVLRERISSGIDRVSKSSRRREPLSSIINTKKRMQGDDMLQKFKDENEMLLQQADLLAKELNDAHSSIAERDSSITSMSHELSGLLEKARTLTVEKKSWKADMLDKAAEIESLQTHEKQSNSLRSELSARVEELQSEVESTRAEAEMLVSCTTRSASEMEGLRTTLRLKQDEVERLDGERRGMERELCSVRRDAKASKEAANRLRELNSQHELQRNELQQKVKDLSEELCKSDLKHHKLQTKSDFLEKEMDAMANSHRKDVASITSNFSKIKEQHAAEIQAKETVIDKLRRRISQLEIDNSTNQREKQSLDQRCHSLTSLLDAIQKDHQSSFQETLYRATDAENQLERKLNEVKDLKTTAVQLETSLQTTQADAVDKEARLIKVQTSLQEELKTKTIEMDALSTQVDRLREESKQMQQGHEKVVDDLQQDTENQIRSAEMEVEKLRALSKGHKLDAKRSEDLNEKQSLMYQVLLDEMAAEKKDQKDQMETVIRSERDVSTRLMTKTQELNSTISKLSADHFLSKEAQYTQMNKIKKLEQTVACGEAKLRTMAGNYCKLSDVHELLIGKESETKRRLHETKIELEKMKAATATQHM</sequence>
<dbReference type="AlphaFoldDB" id="A0AAD8Y603"/>
<accession>A0AAD8Y603</accession>
<comment type="caution">
    <text evidence="2">The sequence shown here is derived from an EMBL/GenBank/DDBJ whole genome shotgun (WGS) entry which is preliminary data.</text>
</comment>
<feature type="coiled-coil region" evidence="1">
    <location>
        <begin position="332"/>
        <end position="373"/>
    </location>
</feature>
<keyword evidence="3" id="KW-1185">Reference proteome</keyword>
<dbReference type="Proteomes" id="UP001224775">
    <property type="component" value="Unassembled WGS sequence"/>
</dbReference>
<evidence type="ECO:0000313" key="2">
    <source>
        <dbReference type="EMBL" id="KAK1739265.1"/>
    </source>
</evidence>
<evidence type="ECO:0000313" key="3">
    <source>
        <dbReference type="Proteomes" id="UP001224775"/>
    </source>
</evidence>
<gene>
    <name evidence="2" type="ORF">QTG54_009808</name>
</gene>
<dbReference type="EMBL" id="JATAAI010000018">
    <property type="protein sequence ID" value="KAK1739265.1"/>
    <property type="molecule type" value="Genomic_DNA"/>
</dbReference>
<organism evidence="2 3">
    <name type="scientific">Skeletonema marinoi</name>
    <dbReference type="NCBI Taxonomy" id="267567"/>
    <lineage>
        <taxon>Eukaryota</taxon>
        <taxon>Sar</taxon>
        <taxon>Stramenopiles</taxon>
        <taxon>Ochrophyta</taxon>
        <taxon>Bacillariophyta</taxon>
        <taxon>Coscinodiscophyceae</taxon>
        <taxon>Thalassiosirophycidae</taxon>
        <taxon>Thalassiosirales</taxon>
        <taxon>Skeletonemataceae</taxon>
        <taxon>Skeletonema</taxon>
        <taxon>Skeletonema marinoi-dohrnii complex</taxon>
    </lineage>
</organism>
<feature type="coiled-coil region" evidence="1">
    <location>
        <begin position="399"/>
        <end position="508"/>
    </location>
</feature>
<keyword evidence="1" id="KW-0175">Coiled coil</keyword>
<feature type="coiled-coil region" evidence="1">
    <location>
        <begin position="177"/>
        <end position="288"/>
    </location>
</feature>
<evidence type="ECO:0000256" key="1">
    <source>
        <dbReference type="SAM" id="Coils"/>
    </source>
</evidence>
<protein>
    <submittedName>
        <fullName evidence="2">Uncharacterized protein</fullName>
    </submittedName>
</protein>
<name>A0AAD8Y603_9STRA</name>
<proteinExistence type="predicted"/>
<reference evidence="2" key="1">
    <citation type="submission" date="2023-06" db="EMBL/GenBank/DDBJ databases">
        <title>Survivors Of The Sea: Transcriptome response of Skeletonema marinoi to long-term dormancy.</title>
        <authorList>
            <person name="Pinder M.I.M."/>
            <person name="Kourtchenko O."/>
            <person name="Robertson E.K."/>
            <person name="Larsson T."/>
            <person name="Maumus F."/>
            <person name="Osuna-Cruz C.M."/>
            <person name="Vancaester E."/>
            <person name="Stenow R."/>
            <person name="Vandepoele K."/>
            <person name="Ploug H."/>
            <person name="Bruchert V."/>
            <person name="Godhe A."/>
            <person name="Topel M."/>
        </authorList>
    </citation>
    <scope>NUCLEOTIDE SEQUENCE</scope>
    <source>
        <strain evidence="2">R05AC</strain>
    </source>
</reference>